<accession>A0A328BDC8</accession>
<gene>
    <name evidence="1" type="ORF">DJ019_11095</name>
</gene>
<dbReference type="InterPro" id="IPR029063">
    <property type="entry name" value="SAM-dependent_MTases_sf"/>
</dbReference>
<keyword evidence="2" id="KW-1185">Reference proteome</keyword>
<organism evidence="1 2">
    <name type="scientific">Phenylobacterium kunshanense</name>
    <dbReference type="NCBI Taxonomy" id="1445034"/>
    <lineage>
        <taxon>Bacteria</taxon>
        <taxon>Pseudomonadati</taxon>
        <taxon>Pseudomonadota</taxon>
        <taxon>Alphaproteobacteria</taxon>
        <taxon>Caulobacterales</taxon>
        <taxon>Caulobacteraceae</taxon>
        <taxon>Phenylobacterium</taxon>
    </lineage>
</organism>
<dbReference type="AlphaFoldDB" id="A0A328BDC8"/>
<dbReference type="SUPFAM" id="SSF53335">
    <property type="entry name" value="S-adenosyl-L-methionine-dependent methyltransferases"/>
    <property type="match status" value="1"/>
</dbReference>
<evidence type="ECO:0000313" key="2">
    <source>
        <dbReference type="Proteomes" id="UP000249524"/>
    </source>
</evidence>
<dbReference type="RefSeq" id="WP_111276096.1">
    <property type="nucleotide sequence ID" value="NZ_QFYS01000004.1"/>
</dbReference>
<dbReference type="OrthoDB" id="9810247at2"/>
<dbReference type="Proteomes" id="UP000249524">
    <property type="component" value="Unassembled WGS sequence"/>
</dbReference>
<dbReference type="Gene3D" id="3.40.50.150">
    <property type="entry name" value="Vaccinia Virus protein VP39"/>
    <property type="match status" value="1"/>
</dbReference>
<protein>
    <recommendedName>
        <fullName evidence="3">Methyltransferase type 11 domain-containing protein</fullName>
    </recommendedName>
</protein>
<comment type="caution">
    <text evidence="1">The sequence shown here is derived from an EMBL/GenBank/DDBJ whole genome shotgun (WGS) entry which is preliminary data.</text>
</comment>
<evidence type="ECO:0000313" key="1">
    <source>
        <dbReference type="EMBL" id="RAK65500.1"/>
    </source>
</evidence>
<sequence length="186" mass="21321">MMFNMGCGLRKMPGYVNVDSAPEAEPDEVWDLEQTPWPWADDCAEQVLFIHSLEHMGGDPKVFLAIMKELYRILQPGGTAHIRVPHPRHDHFLGDPTHVRAVTPEMLKLFDRRKNIAWRDGGYSNTPLALYTGVDFELTETRIILEAAIDTALKDRSLSRADVETMLRERNNIATEYRFTLVARKD</sequence>
<evidence type="ECO:0008006" key="3">
    <source>
        <dbReference type="Google" id="ProtNLM"/>
    </source>
</evidence>
<dbReference type="EMBL" id="QFYS01000004">
    <property type="protein sequence ID" value="RAK65500.1"/>
    <property type="molecule type" value="Genomic_DNA"/>
</dbReference>
<name>A0A328BDC8_9CAUL</name>
<reference evidence="1 2" key="1">
    <citation type="submission" date="2018-05" db="EMBL/GenBank/DDBJ databases">
        <authorList>
            <person name="Lanie J.A."/>
            <person name="Ng W.-L."/>
            <person name="Kazmierczak K.M."/>
            <person name="Andrzejewski T.M."/>
            <person name="Davidsen T.M."/>
            <person name="Wayne K.J."/>
            <person name="Tettelin H."/>
            <person name="Glass J.I."/>
            <person name="Rusch D."/>
            <person name="Podicherti R."/>
            <person name="Tsui H.-C.T."/>
            <person name="Winkler M.E."/>
        </authorList>
    </citation>
    <scope>NUCLEOTIDE SEQUENCE [LARGE SCALE GENOMIC DNA]</scope>
    <source>
        <strain evidence="1 2">BUT-10</strain>
    </source>
</reference>
<proteinExistence type="predicted"/>